<accession>A0A2Z5G9G4</accession>
<evidence type="ECO:0000259" key="1">
    <source>
        <dbReference type="Pfam" id="PF17935"/>
    </source>
</evidence>
<evidence type="ECO:0000313" key="2">
    <source>
        <dbReference type="EMBL" id="AXC15628.1"/>
    </source>
</evidence>
<dbReference type="SUPFAM" id="SSF48498">
    <property type="entry name" value="Tetracyclin repressor-like, C-terminal domain"/>
    <property type="match status" value="1"/>
</dbReference>
<evidence type="ECO:0000313" key="3">
    <source>
        <dbReference type="Proteomes" id="UP000253606"/>
    </source>
</evidence>
<dbReference type="EMBL" id="CP030840">
    <property type="protein sequence ID" value="AXC15628.1"/>
    <property type="molecule type" value="Genomic_DNA"/>
</dbReference>
<name>A0A2Z5G9G4_9BACT</name>
<sequence>MHDIITASFEEHWGNLEAYNQALIEIIRRVLVRGRELGEFERKTSLEEACRAIYNTMQSFFHPILLEQNLDHLEEDATAVANLVLRSLAP</sequence>
<dbReference type="Gene3D" id="1.10.357.10">
    <property type="entry name" value="Tetracycline Repressor, domain 2"/>
    <property type="match status" value="1"/>
</dbReference>
<dbReference type="Pfam" id="PF17935">
    <property type="entry name" value="TetR_C_27"/>
    <property type="match status" value="1"/>
</dbReference>
<dbReference type="AlphaFoldDB" id="A0A2Z5G9G4"/>
<keyword evidence="3" id="KW-1185">Reference proteome</keyword>
<dbReference type="InterPro" id="IPR041478">
    <property type="entry name" value="TetR_C_27"/>
</dbReference>
<dbReference type="InterPro" id="IPR036271">
    <property type="entry name" value="Tet_transcr_reg_TetR-rel_C_sf"/>
</dbReference>
<protein>
    <submittedName>
        <fullName evidence="2">Transcriptional regulator, TetR family</fullName>
    </submittedName>
</protein>
<dbReference type="KEGG" id="abas:ACPOL_6398"/>
<organism evidence="2 3">
    <name type="scientific">Acidisarcina polymorpha</name>
    <dbReference type="NCBI Taxonomy" id="2211140"/>
    <lineage>
        <taxon>Bacteria</taxon>
        <taxon>Pseudomonadati</taxon>
        <taxon>Acidobacteriota</taxon>
        <taxon>Terriglobia</taxon>
        <taxon>Terriglobales</taxon>
        <taxon>Acidobacteriaceae</taxon>
        <taxon>Acidisarcina</taxon>
    </lineage>
</organism>
<gene>
    <name evidence="2" type="ORF">ACPOL_6398</name>
</gene>
<reference evidence="2 3" key="1">
    <citation type="journal article" date="2018" name="Front. Microbiol.">
        <title>Hydrolytic Capabilities as a Key to Environmental Success: Chitinolytic and Cellulolytic Acidobacteria From Acidic Sub-arctic Soils and Boreal Peatlands.</title>
        <authorList>
            <person name="Belova S.E."/>
            <person name="Ravin N.V."/>
            <person name="Pankratov T.A."/>
            <person name="Rakitin A.L."/>
            <person name="Ivanova A.A."/>
            <person name="Beletsky A.V."/>
            <person name="Mardanov A.V."/>
            <person name="Sinninghe Damste J.S."/>
            <person name="Dedysh S.N."/>
        </authorList>
    </citation>
    <scope>NUCLEOTIDE SEQUENCE [LARGE SCALE GENOMIC DNA]</scope>
    <source>
        <strain evidence="2 3">SBC82</strain>
    </source>
</reference>
<dbReference type="Proteomes" id="UP000253606">
    <property type="component" value="Chromosome"/>
</dbReference>
<feature type="domain" description="Tetracyclin repressor-like C-terminal" evidence="1">
    <location>
        <begin position="1"/>
        <end position="78"/>
    </location>
</feature>
<proteinExistence type="predicted"/>